<sequence>NVESLSFSLVPPATSNLLYLEFLSTTSHSSLPFRCFSVESSPFTGYCWKLLDSCFSLTVSCLKFPLAISALKFLAHCFDWPLE</sequence>
<accession>A0AA86SQ75</accession>
<dbReference type="AlphaFoldDB" id="A0AA86SQ75"/>
<reference evidence="1" key="1">
    <citation type="submission" date="2023-10" db="EMBL/GenBank/DDBJ databases">
        <authorList>
            <person name="Domelevo Entfellner J.-B."/>
        </authorList>
    </citation>
    <scope>NUCLEOTIDE SEQUENCE</scope>
</reference>
<evidence type="ECO:0000313" key="2">
    <source>
        <dbReference type="Proteomes" id="UP001189624"/>
    </source>
</evidence>
<protein>
    <submittedName>
        <fullName evidence="1">Uncharacterized protein</fullName>
    </submittedName>
</protein>
<feature type="non-terminal residue" evidence="1">
    <location>
        <position position="83"/>
    </location>
</feature>
<evidence type="ECO:0000313" key="1">
    <source>
        <dbReference type="EMBL" id="CAJ1969745.1"/>
    </source>
</evidence>
<gene>
    <name evidence="1" type="ORF">AYBTSS11_LOCUS22420</name>
</gene>
<feature type="non-terminal residue" evidence="1">
    <location>
        <position position="1"/>
    </location>
</feature>
<organism evidence="1 2">
    <name type="scientific">Sphenostylis stenocarpa</name>
    <dbReference type="NCBI Taxonomy" id="92480"/>
    <lineage>
        <taxon>Eukaryota</taxon>
        <taxon>Viridiplantae</taxon>
        <taxon>Streptophyta</taxon>
        <taxon>Embryophyta</taxon>
        <taxon>Tracheophyta</taxon>
        <taxon>Spermatophyta</taxon>
        <taxon>Magnoliopsida</taxon>
        <taxon>eudicotyledons</taxon>
        <taxon>Gunneridae</taxon>
        <taxon>Pentapetalae</taxon>
        <taxon>rosids</taxon>
        <taxon>fabids</taxon>
        <taxon>Fabales</taxon>
        <taxon>Fabaceae</taxon>
        <taxon>Papilionoideae</taxon>
        <taxon>50 kb inversion clade</taxon>
        <taxon>NPAAA clade</taxon>
        <taxon>indigoferoid/millettioid clade</taxon>
        <taxon>Phaseoleae</taxon>
        <taxon>Sphenostylis</taxon>
    </lineage>
</organism>
<dbReference type="Gramene" id="rna-AYBTSS11_LOCUS22420">
    <property type="protein sequence ID" value="CAJ1969745.1"/>
    <property type="gene ID" value="gene-AYBTSS11_LOCUS22420"/>
</dbReference>
<dbReference type="EMBL" id="OY731404">
    <property type="protein sequence ID" value="CAJ1969745.1"/>
    <property type="molecule type" value="Genomic_DNA"/>
</dbReference>
<keyword evidence="2" id="KW-1185">Reference proteome</keyword>
<name>A0AA86SQ75_9FABA</name>
<dbReference type="Proteomes" id="UP001189624">
    <property type="component" value="Chromosome 7"/>
</dbReference>
<proteinExistence type="predicted"/>